<dbReference type="SUPFAM" id="SSF52540">
    <property type="entry name" value="P-loop containing nucleoside triphosphate hydrolases"/>
    <property type="match status" value="1"/>
</dbReference>
<dbReference type="STRING" id="1797724.A3A48_04265"/>
<keyword evidence="2" id="KW-0547">Nucleotide-binding</keyword>
<dbReference type="FunFam" id="3.30.300.160:FF:000002">
    <property type="entry name" value="Type II secretion system protein E"/>
    <property type="match status" value="1"/>
</dbReference>
<dbReference type="Pfam" id="PF05157">
    <property type="entry name" value="MshEN"/>
    <property type="match status" value="1"/>
</dbReference>
<dbReference type="PANTHER" id="PTHR30258:SF1">
    <property type="entry name" value="PROTEIN TRANSPORT PROTEIN HOFB HOMOLOG"/>
    <property type="match status" value="1"/>
</dbReference>
<proteinExistence type="inferred from homology"/>
<dbReference type="InterPro" id="IPR007831">
    <property type="entry name" value="T2SS_GspE_N"/>
</dbReference>
<gene>
    <name evidence="6" type="ORF">A3A48_04265</name>
</gene>
<dbReference type="GO" id="GO:0005886">
    <property type="term" value="C:plasma membrane"/>
    <property type="evidence" value="ECO:0007669"/>
    <property type="project" value="TreeGrafter"/>
</dbReference>
<dbReference type="Proteomes" id="UP000178336">
    <property type="component" value="Unassembled WGS sequence"/>
</dbReference>
<dbReference type="InterPro" id="IPR037257">
    <property type="entry name" value="T2SS_E_N_sf"/>
</dbReference>
<dbReference type="EMBL" id="MFBN01000025">
    <property type="protein sequence ID" value="OGD95155.1"/>
    <property type="molecule type" value="Genomic_DNA"/>
</dbReference>
<accession>A0A1F5GTJ0</accession>
<feature type="non-terminal residue" evidence="6">
    <location>
        <position position="539"/>
    </location>
</feature>
<dbReference type="SUPFAM" id="SSF160246">
    <property type="entry name" value="EspE N-terminal domain-like"/>
    <property type="match status" value="1"/>
</dbReference>
<comment type="similarity">
    <text evidence="1">Belongs to the GSP E family.</text>
</comment>
<evidence type="ECO:0000259" key="5">
    <source>
        <dbReference type="Pfam" id="PF05157"/>
    </source>
</evidence>
<evidence type="ECO:0000313" key="6">
    <source>
        <dbReference type="EMBL" id="OGD95155.1"/>
    </source>
</evidence>
<dbReference type="Gene3D" id="3.30.450.90">
    <property type="match status" value="1"/>
</dbReference>
<comment type="caution">
    <text evidence="6">The sequence shown here is derived from an EMBL/GenBank/DDBJ whole genome shotgun (WGS) entry which is preliminary data.</text>
</comment>
<keyword evidence="3" id="KW-0067">ATP-binding</keyword>
<dbReference type="Pfam" id="PF00437">
    <property type="entry name" value="T2SSE"/>
    <property type="match status" value="1"/>
</dbReference>
<evidence type="ECO:0000259" key="4">
    <source>
        <dbReference type="Pfam" id="PF00437"/>
    </source>
</evidence>
<evidence type="ECO:0000313" key="7">
    <source>
        <dbReference type="Proteomes" id="UP000178336"/>
    </source>
</evidence>
<evidence type="ECO:0008006" key="8">
    <source>
        <dbReference type="Google" id="ProtNLM"/>
    </source>
</evidence>
<dbReference type="GO" id="GO:0005524">
    <property type="term" value="F:ATP binding"/>
    <property type="evidence" value="ECO:0007669"/>
    <property type="project" value="UniProtKB-KW"/>
</dbReference>
<evidence type="ECO:0000256" key="1">
    <source>
        <dbReference type="ARBA" id="ARBA00006611"/>
    </source>
</evidence>
<dbReference type="Gene3D" id="3.40.50.300">
    <property type="entry name" value="P-loop containing nucleotide triphosphate hydrolases"/>
    <property type="match status" value="1"/>
</dbReference>
<dbReference type="InterPro" id="IPR027417">
    <property type="entry name" value="P-loop_NTPase"/>
</dbReference>
<sequence>MFIPNDQLSKILLENNLVSEENIKTAQKKVSKENITLYDAVLKLGLINDENLGRLIADQLKLPFISLKKVDIPQDILKIIPEVVARKQKIIAFARDTNGLKLAVFDPANKEIIEFIEKKTGDKITIYLTTQSQIEDALSYYKQDIQKSFDDLLKEQVNAAEKLDIKQAPISKIVDLLINYAYQNKSSDIHIEPKDKSSLIRFRIDGILHDVLNIPISFHEQLISRIKVLSRLRTDEHLSAQDGKMQAKLPLENIDIRVSIVPIVDGEKAVLRLLSSHSRQFSLTELGMSENDLAKVKEGFNKSYGMLLSTGPTGSGKTTTIYEILKILNTREKNIATIEDPVEYDIEGINQIQVNPKTNLTFADGLRSILRQDPDIIFVGEIRDEETADIAINSAMTGHLVLSTIHTNNAATTLPRLIDMNIAPFLISSTVNVIIGQRLVRKICDKCKVSQIVTRAELSKNIAEEKLIKYFGKKNELRFYKGKGCTICHTTGYIGRIGIFEVLQITDTIRKLISLKANSDEIERQAIKEGMKTMFDDGL</sequence>
<dbReference type="InterPro" id="IPR001482">
    <property type="entry name" value="T2SS/T4SS_dom"/>
</dbReference>
<feature type="domain" description="Bacterial type II secretion system protein E" evidence="4">
    <location>
        <begin position="166"/>
        <end position="538"/>
    </location>
</feature>
<protein>
    <recommendedName>
        <fullName evidence="8">AAA+ ATPase domain-containing protein</fullName>
    </recommendedName>
</protein>
<organism evidence="6 7">
    <name type="scientific">Candidatus Curtissbacteria bacterium RIFCSPLOWO2_01_FULL_37_9</name>
    <dbReference type="NCBI Taxonomy" id="1797724"/>
    <lineage>
        <taxon>Bacteria</taxon>
        <taxon>Candidatus Curtissiibacteriota</taxon>
    </lineage>
</organism>
<dbReference type="GO" id="GO:0016887">
    <property type="term" value="F:ATP hydrolysis activity"/>
    <property type="evidence" value="ECO:0007669"/>
    <property type="project" value="TreeGrafter"/>
</dbReference>
<reference evidence="6 7" key="1">
    <citation type="journal article" date="2016" name="Nat. Commun.">
        <title>Thousands of microbial genomes shed light on interconnected biogeochemical processes in an aquifer system.</title>
        <authorList>
            <person name="Anantharaman K."/>
            <person name="Brown C.T."/>
            <person name="Hug L.A."/>
            <person name="Sharon I."/>
            <person name="Castelle C.J."/>
            <person name="Probst A.J."/>
            <person name="Thomas B.C."/>
            <person name="Singh A."/>
            <person name="Wilkins M.J."/>
            <person name="Karaoz U."/>
            <person name="Brodie E.L."/>
            <person name="Williams K.H."/>
            <person name="Hubbard S.S."/>
            <person name="Banfield J.F."/>
        </authorList>
    </citation>
    <scope>NUCLEOTIDE SEQUENCE [LARGE SCALE GENOMIC DNA]</scope>
</reference>
<name>A0A1F5GTJ0_9BACT</name>
<dbReference type="AlphaFoldDB" id="A0A1F5GTJ0"/>
<evidence type="ECO:0000256" key="3">
    <source>
        <dbReference type="ARBA" id="ARBA00022840"/>
    </source>
</evidence>
<dbReference type="CDD" id="cd01129">
    <property type="entry name" value="PulE-GspE-like"/>
    <property type="match status" value="1"/>
</dbReference>
<feature type="domain" description="Type II secretion system protein GspE N-terminal" evidence="5">
    <location>
        <begin position="60"/>
        <end position="143"/>
    </location>
</feature>
<evidence type="ECO:0000256" key="2">
    <source>
        <dbReference type="ARBA" id="ARBA00022741"/>
    </source>
</evidence>
<dbReference type="PANTHER" id="PTHR30258">
    <property type="entry name" value="TYPE II SECRETION SYSTEM PROTEIN GSPE-RELATED"/>
    <property type="match status" value="1"/>
</dbReference>
<dbReference type="Gene3D" id="3.30.300.160">
    <property type="entry name" value="Type II secretion system, protein E, N-terminal domain"/>
    <property type="match status" value="1"/>
</dbReference>